<gene>
    <name evidence="3" type="ORF">AWC38_SpisGene3679</name>
</gene>
<reference evidence="4" key="1">
    <citation type="journal article" date="2017" name="bioRxiv">
        <title>Comparative analysis of the genomes of Stylophora pistillata and Acropora digitifera provides evidence for extensive differences between species of corals.</title>
        <authorList>
            <person name="Voolstra C.R."/>
            <person name="Li Y."/>
            <person name="Liew Y.J."/>
            <person name="Baumgarten S."/>
            <person name="Zoccola D."/>
            <person name="Flot J.-F."/>
            <person name="Tambutte S."/>
            <person name="Allemand D."/>
            <person name="Aranda M."/>
        </authorList>
    </citation>
    <scope>NUCLEOTIDE SEQUENCE [LARGE SCALE GENOMIC DNA]</scope>
</reference>
<organism evidence="3 4">
    <name type="scientific">Stylophora pistillata</name>
    <name type="common">Smooth cauliflower coral</name>
    <dbReference type="NCBI Taxonomy" id="50429"/>
    <lineage>
        <taxon>Eukaryota</taxon>
        <taxon>Metazoa</taxon>
        <taxon>Cnidaria</taxon>
        <taxon>Anthozoa</taxon>
        <taxon>Hexacorallia</taxon>
        <taxon>Scleractinia</taxon>
        <taxon>Astrocoeniina</taxon>
        <taxon>Pocilloporidae</taxon>
        <taxon>Stylophora</taxon>
    </lineage>
</organism>
<dbReference type="InterPro" id="IPR049012">
    <property type="entry name" value="Mutator_transp_dom"/>
</dbReference>
<dbReference type="Pfam" id="PF20700">
    <property type="entry name" value="Mutator"/>
    <property type="match status" value="1"/>
</dbReference>
<feature type="compositionally biased region" description="Basic residues" evidence="1">
    <location>
        <begin position="8"/>
        <end position="23"/>
    </location>
</feature>
<feature type="compositionally biased region" description="Basic and acidic residues" evidence="1">
    <location>
        <begin position="46"/>
        <end position="59"/>
    </location>
</feature>
<sequence>MVGEKSRSVYRKKRKRYFSGRRKQKEESEETAPDVYEIAASTPSTSRDENQLSDSDSKETVGSSRKKMKYADEELLLDSTDEEYTFNTEESEEYRLINVKNLSTALSKAHVCEKGTLTLEEDKSARAGLMSQFSLQCSSCEESSPLPTSSGVTQRGKSYDINRRVVYHAIESGCGYEGLATFCGIMNMPCLSKPAYYKQVDNILEALEDEAKDDMRKAGERLRQQILEENPEKDLDDTLDAVVSFDGTWAKRGFTSLTGVVFVISVDTGEVLDYHVLSKACQKCALNKAKCVNEEEFEEWLLEHECDINFAGSSPAMECEGAVVLWERSLERHNLRYRWMVSDGDSKAFNSVENIYGEIKVEKLDCVGHVQKRMGKHLLNLKARTKGKLADGKPIGGIGRLSDTRIKKFQKDYGLAIRQNTIRKSNPGRREVEVAVYGMKKNIIAILHHNVESNDPAKQHRFCPPGESSWCKWKQDKATGTSTYSSGNCLPDVFLDVLKPTFMTLSDSKLLERCVLGTTQNPNECVNSMVWVRCPKHKHHGAKVIRCAAASAVCHYHNGASSRLKIMERLCIPGGVCTRVATHAKDSKRLAKSDLQVMQKEKRRRQGERLLRTRREEALREAEGVTYEPGCF</sequence>
<dbReference type="OrthoDB" id="10059293at2759"/>
<evidence type="ECO:0000259" key="2">
    <source>
        <dbReference type="Pfam" id="PF20700"/>
    </source>
</evidence>
<dbReference type="PANTHER" id="PTHR33309:SF3">
    <property type="entry name" value="CCHC-TYPE DOMAIN-CONTAINING PROTEIN"/>
    <property type="match status" value="1"/>
</dbReference>
<keyword evidence="4" id="KW-1185">Reference proteome</keyword>
<comment type="caution">
    <text evidence="3">The sequence shown here is derived from an EMBL/GenBank/DDBJ whole genome shotgun (WGS) entry which is preliminary data.</text>
</comment>
<feature type="domain" description="Mutator-like transposase" evidence="2">
    <location>
        <begin position="94"/>
        <end position="471"/>
    </location>
</feature>
<evidence type="ECO:0000313" key="3">
    <source>
        <dbReference type="EMBL" id="PFX31460.1"/>
    </source>
</evidence>
<dbReference type="AlphaFoldDB" id="A0A2B4SRG1"/>
<dbReference type="Proteomes" id="UP000225706">
    <property type="component" value="Unassembled WGS sequence"/>
</dbReference>
<proteinExistence type="predicted"/>
<feature type="region of interest" description="Disordered" evidence="1">
    <location>
        <begin position="1"/>
        <end position="66"/>
    </location>
</feature>
<evidence type="ECO:0000256" key="1">
    <source>
        <dbReference type="SAM" id="MobiDB-lite"/>
    </source>
</evidence>
<dbReference type="PANTHER" id="PTHR33309">
    <property type="entry name" value="KERATIN, ULTRA HIGH-SULFUR MATRIX PROTEIN-LIKE"/>
    <property type="match status" value="1"/>
</dbReference>
<protein>
    <recommendedName>
        <fullName evidence="2">Mutator-like transposase domain-containing protein</fullName>
    </recommendedName>
</protein>
<evidence type="ECO:0000313" key="4">
    <source>
        <dbReference type="Proteomes" id="UP000225706"/>
    </source>
</evidence>
<dbReference type="EMBL" id="LSMT01000035">
    <property type="protein sequence ID" value="PFX31460.1"/>
    <property type="molecule type" value="Genomic_DNA"/>
</dbReference>
<accession>A0A2B4SRG1</accession>
<name>A0A2B4SRG1_STYPI</name>